<dbReference type="OrthoDB" id="2014935at2"/>
<dbReference type="EMBL" id="SOCE01000001">
    <property type="protein sequence ID" value="TDU91869.1"/>
    <property type="molecule type" value="Genomic_DNA"/>
</dbReference>
<feature type="transmembrane region" description="Helical" evidence="1">
    <location>
        <begin position="431"/>
        <end position="455"/>
    </location>
</feature>
<dbReference type="RefSeq" id="WP_133981546.1">
    <property type="nucleotide sequence ID" value="NZ_SOCE01000001.1"/>
</dbReference>
<keyword evidence="1" id="KW-0812">Transmembrane</keyword>
<reference evidence="2 3" key="1">
    <citation type="submission" date="2019-03" db="EMBL/GenBank/DDBJ databases">
        <title>Genomic Encyclopedia of Type Strains, Phase III (KMG-III): the genomes of soil and plant-associated and newly described type strains.</title>
        <authorList>
            <person name="Whitman W."/>
        </authorList>
    </citation>
    <scope>NUCLEOTIDE SEQUENCE [LARGE SCALE GENOMIC DNA]</scope>
    <source>
        <strain evidence="2 3">VKM Ac-2575</strain>
    </source>
</reference>
<evidence type="ECO:0000313" key="2">
    <source>
        <dbReference type="EMBL" id="TDU91869.1"/>
    </source>
</evidence>
<feature type="transmembrane region" description="Helical" evidence="1">
    <location>
        <begin position="350"/>
        <end position="369"/>
    </location>
</feature>
<accession>A0A4R7TIS7</accession>
<feature type="transmembrane region" description="Helical" evidence="1">
    <location>
        <begin position="150"/>
        <end position="177"/>
    </location>
</feature>
<dbReference type="Proteomes" id="UP000295151">
    <property type="component" value="Unassembled WGS sequence"/>
</dbReference>
<keyword evidence="1" id="KW-0472">Membrane</keyword>
<feature type="transmembrane region" description="Helical" evidence="1">
    <location>
        <begin position="239"/>
        <end position="260"/>
    </location>
</feature>
<keyword evidence="1" id="KW-1133">Transmembrane helix</keyword>
<feature type="transmembrane region" description="Helical" evidence="1">
    <location>
        <begin position="298"/>
        <end position="316"/>
    </location>
</feature>
<feature type="transmembrane region" description="Helical" evidence="1">
    <location>
        <begin position="462"/>
        <end position="482"/>
    </location>
</feature>
<proteinExistence type="predicted"/>
<dbReference type="AlphaFoldDB" id="A0A4R7TIS7"/>
<sequence length="533" mass="55855">MNDFAGTATLVRLALRRDRVLLPIWILVFVSMAAGSAQASIDLYPDVASRVSAANTTNSSPALVSLYGRIFDPTSLGEVSLFKLTSFGALLVALLAAMLVVRHTRTEEEAGRLELLSAGVLGRYAAVTAALIVSGGMVIVLGLLTSLSLIGVGLGVSGSLAFGLVWITAGLVFAGVGAVTAQLTEGARAANGLTAVVLGVSYVLRALGDSAASDGPRWISWLSPIGWSQQIRAYAGDRFWVALLPLALMVILVAAAYRLLSRRDIGAGLVRPRPGPATASRWLRSPLALAWRLHRGSLYAWGFGFLLLGFIVGNIASNVEGFVNSDSARKMVEKLGGVEGITDAFLSTEMGMLGLIATAFGIQAALRLRSEETSLRAEPLLATGITRTRWLASHVLMALFGTSVLVLVGGLGSGISSGASLGNMNRQLGRMLAAALVQLPAIWLVTALVVILFGLAPKLVTAAWALFAAFLLLGQFGPIFNLPQSVMDISPYAHTPRLPGGTFTLTPVLALLAIAAALLTAGFATFRHRDLTT</sequence>
<feature type="transmembrane region" description="Helical" evidence="1">
    <location>
        <begin position="20"/>
        <end position="41"/>
    </location>
</feature>
<name>A0A4R7TIS7_9ACTN</name>
<keyword evidence="3" id="KW-1185">Reference proteome</keyword>
<feature type="transmembrane region" description="Helical" evidence="1">
    <location>
        <begin position="81"/>
        <end position="101"/>
    </location>
</feature>
<protein>
    <submittedName>
        <fullName evidence="2">ABC-2 type transport system permease protein</fullName>
    </submittedName>
</protein>
<feature type="transmembrane region" description="Helical" evidence="1">
    <location>
        <begin position="502"/>
        <end position="526"/>
    </location>
</feature>
<evidence type="ECO:0000256" key="1">
    <source>
        <dbReference type="SAM" id="Phobius"/>
    </source>
</evidence>
<evidence type="ECO:0000313" key="3">
    <source>
        <dbReference type="Proteomes" id="UP000295151"/>
    </source>
</evidence>
<comment type="caution">
    <text evidence="2">The sequence shown here is derived from an EMBL/GenBank/DDBJ whole genome shotgun (WGS) entry which is preliminary data.</text>
</comment>
<feature type="transmembrane region" description="Helical" evidence="1">
    <location>
        <begin position="189"/>
        <end position="208"/>
    </location>
</feature>
<organism evidence="2 3">
    <name type="scientific">Kribbella voronezhensis</name>
    <dbReference type="NCBI Taxonomy" id="2512212"/>
    <lineage>
        <taxon>Bacteria</taxon>
        <taxon>Bacillati</taxon>
        <taxon>Actinomycetota</taxon>
        <taxon>Actinomycetes</taxon>
        <taxon>Propionibacteriales</taxon>
        <taxon>Kribbellaceae</taxon>
        <taxon>Kribbella</taxon>
    </lineage>
</organism>
<feature type="transmembrane region" description="Helical" evidence="1">
    <location>
        <begin position="121"/>
        <end position="144"/>
    </location>
</feature>
<feature type="transmembrane region" description="Helical" evidence="1">
    <location>
        <begin position="390"/>
        <end position="411"/>
    </location>
</feature>
<gene>
    <name evidence="2" type="ORF">EV138_5482</name>
</gene>